<reference evidence="1 2" key="1">
    <citation type="journal article" date="2007" name="Science">
        <title>Sea anemone genome reveals ancestral eumetazoan gene repertoire and genomic organization.</title>
        <authorList>
            <person name="Putnam N.H."/>
            <person name="Srivastava M."/>
            <person name="Hellsten U."/>
            <person name="Dirks B."/>
            <person name="Chapman J."/>
            <person name="Salamov A."/>
            <person name="Terry A."/>
            <person name="Shapiro H."/>
            <person name="Lindquist E."/>
            <person name="Kapitonov V.V."/>
            <person name="Jurka J."/>
            <person name="Genikhovich G."/>
            <person name="Grigoriev I.V."/>
            <person name="Lucas S.M."/>
            <person name="Steele R.E."/>
            <person name="Finnerty J.R."/>
            <person name="Technau U."/>
            <person name="Martindale M.Q."/>
            <person name="Rokhsar D.S."/>
        </authorList>
    </citation>
    <scope>NUCLEOTIDE SEQUENCE [LARGE SCALE GENOMIC DNA]</scope>
    <source>
        <strain evidence="2">CH2 X CH6</strain>
    </source>
</reference>
<dbReference type="GO" id="GO:0004497">
    <property type="term" value="F:monooxygenase activity"/>
    <property type="evidence" value="ECO:0007669"/>
    <property type="project" value="InterPro"/>
</dbReference>
<name>A7SC23_NEMVE</name>
<dbReference type="SUPFAM" id="SSF48264">
    <property type="entry name" value="Cytochrome P450"/>
    <property type="match status" value="1"/>
</dbReference>
<accession>A7SC23</accession>
<dbReference type="InterPro" id="IPR036396">
    <property type="entry name" value="Cyt_P450_sf"/>
</dbReference>
<gene>
    <name evidence="1" type="ORF">NEMVEDRAFT_v1g209970</name>
</gene>
<evidence type="ECO:0000313" key="2">
    <source>
        <dbReference type="Proteomes" id="UP000001593"/>
    </source>
</evidence>
<dbReference type="GO" id="GO:0016705">
    <property type="term" value="F:oxidoreductase activity, acting on paired donors, with incorporation or reduction of molecular oxygen"/>
    <property type="evidence" value="ECO:0007669"/>
    <property type="project" value="InterPro"/>
</dbReference>
<keyword evidence="2" id="KW-1185">Reference proteome</keyword>
<protein>
    <submittedName>
        <fullName evidence="1">Uncharacterized protein</fullName>
    </submittedName>
</protein>
<dbReference type="EMBL" id="DS469620">
    <property type="protein sequence ID" value="EDO38732.1"/>
    <property type="molecule type" value="Genomic_DNA"/>
</dbReference>
<evidence type="ECO:0000313" key="1">
    <source>
        <dbReference type="EMBL" id="EDO38732.1"/>
    </source>
</evidence>
<dbReference type="Proteomes" id="UP000001593">
    <property type="component" value="Unassembled WGS sequence"/>
</dbReference>
<dbReference type="GO" id="GO:0005506">
    <property type="term" value="F:iron ion binding"/>
    <property type="evidence" value="ECO:0007669"/>
    <property type="project" value="InterPro"/>
</dbReference>
<dbReference type="HOGENOM" id="CLU_1338970_0_0_1"/>
<dbReference type="AlphaFoldDB" id="A7SC23"/>
<proteinExistence type="predicted"/>
<sequence length="205" mass="23404">MTSRRDFVVETKTGNYRIRRGQRLLGNCHLAQRDPEVFETPGAKCVDTFDPDRFSLNETLKPNLLCTHGRMNQKPSGMDHNCAGAFNFNSLILEWWKRQGPARYDQLECLTLTQATGASFTMTNHSALNHCFDCHPLWCACWPVYCVTAIPYKVWRNWVNDVSDVIIKMEGEISVARPNAIGYDLGDLHRAAAVQKTEPQEVQQR</sequence>
<dbReference type="Gene3D" id="1.10.630.10">
    <property type="entry name" value="Cytochrome P450"/>
    <property type="match status" value="1"/>
</dbReference>
<dbReference type="GO" id="GO:0020037">
    <property type="term" value="F:heme binding"/>
    <property type="evidence" value="ECO:0007669"/>
    <property type="project" value="InterPro"/>
</dbReference>
<dbReference type="InParanoid" id="A7SC23"/>
<organism evidence="1 2">
    <name type="scientific">Nematostella vectensis</name>
    <name type="common">Starlet sea anemone</name>
    <dbReference type="NCBI Taxonomy" id="45351"/>
    <lineage>
        <taxon>Eukaryota</taxon>
        <taxon>Metazoa</taxon>
        <taxon>Cnidaria</taxon>
        <taxon>Anthozoa</taxon>
        <taxon>Hexacorallia</taxon>
        <taxon>Actiniaria</taxon>
        <taxon>Edwardsiidae</taxon>
        <taxon>Nematostella</taxon>
    </lineage>
</organism>